<dbReference type="PROSITE" id="PS00123">
    <property type="entry name" value="ALKALINE_PHOSPHATASE"/>
    <property type="match status" value="1"/>
</dbReference>
<evidence type="ECO:0000256" key="12">
    <source>
        <dbReference type="ARBA" id="ARBA00023180"/>
    </source>
</evidence>
<dbReference type="InterPro" id="IPR017850">
    <property type="entry name" value="Alkaline_phosphatase_core_sf"/>
</dbReference>
<keyword evidence="8 17" id="KW-0378">Hydrolase</keyword>
<keyword evidence="4" id="KW-1003">Cell membrane</keyword>
<dbReference type="PANTHER" id="PTHR11596:SF5">
    <property type="entry name" value="ALKALINE PHOSPHATASE"/>
    <property type="match status" value="1"/>
</dbReference>
<dbReference type="GO" id="GO:0004035">
    <property type="term" value="F:alkaline phosphatase activity"/>
    <property type="evidence" value="ECO:0007669"/>
    <property type="project" value="UniProtKB-EC"/>
</dbReference>
<feature type="signal peptide" evidence="18">
    <location>
        <begin position="1"/>
        <end position="22"/>
    </location>
</feature>
<evidence type="ECO:0000256" key="7">
    <source>
        <dbReference type="ARBA" id="ARBA00022723"/>
    </source>
</evidence>
<evidence type="ECO:0000256" key="17">
    <source>
        <dbReference type="RuleBase" id="RU003947"/>
    </source>
</evidence>
<feature type="binding site" evidence="15">
    <location>
        <position position="168"/>
    </location>
    <ligand>
        <name>Mg(2+)</name>
        <dbReference type="ChEBI" id="CHEBI:18420"/>
    </ligand>
</feature>
<organism evidence="19 20">
    <name type="scientific">Cotesia congregata</name>
    <name type="common">Parasitoid wasp</name>
    <name type="synonym">Apanteles congregatus</name>
    <dbReference type="NCBI Taxonomy" id="51543"/>
    <lineage>
        <taxon>Eukaryota</taxon>
        <taxon>Metazoa</taxon>
        <taxon>Ecdysozoa</taxon>
        <taxon>Arthropoda</taxon>
        <taxon>Hexapoda</taxon>
        <taxon>Insecta</taxon>
        <taxon>Pterygota</taxon>
        <taxon>Neoptera</taxon>
        <taxon>Endopterygota</taxon>
        <taxon>Hymenoptera</taxon>
        <taxon>Apocrita</taxon>
        <taxon>Ichneumonoidea</taxon>
        <taxon>Braconidae</taxon>
        <taxon>Microgastrinae</taxon>
        <taxon>Cotesia</taxon>
    </lineage>
</organism>
<evidence type="ECO:0000256" key="6">
    <source>
        <dbReference type="ARBA" id="ARBA00022622"/>
    </source>
</evidence>
<feature type="binding site" evidence="15">
    <location>
        <position position="59"/>
    </location>
    <ligand>
        <name>Zn(2+)</name>
        <dbReference type="ChEBI" id="CHEBI:29105"/>
        <label>2</label>
    </ligand>
</feature>
<dbReference type="Pfam" id="PF00245">
    <property type="entry name" value="Alk_phosphatase"/>
    <property type="match status" value="1"/>
</dbReference>
<evidence type="ECO:0000256" key="14">
    <source>
        <dbReference type="PIRSR" id="PIRSR601952-1"/>
    </source>
</evidence>
<keyword evidence="11" id="KW-0472">Membrane</keyword>
<evidence type="ECO:0000256" key="11">
    <source>
        <dbReference type="ARBA" id="ARBA00023136"/>
    </source>
</evidence>
<feature type="binding site" evidence="15">
    <location>
        <position position="376"/>
    </location>
    <ligand>
        <name>Zn(2+)</name>
        <dbReference type="ChEBI" id="CHEBI:29105"/>
        <label>2</label>
    </ligand>
</feature>
<dbReference type="CDD" id="cd16012">
    <property type="entry name" value="ALP"/>
    <property type="match status" value="1"/>
</dbReference>
<evidence type="ECO:0000256" key="10">
    <source>
        <dbReference type="ARBA" id="ARBA00022842"/>
    </source>
</evidence>
<dbReference type="AlphaFoldDB" id="A0A8J2HIB6"/>
<keyword evidence="5" id="KW-0597">Phosphoprotein</keyword>
<comment type="caution">
    <text evidence="19">The sequence shown here is derived from an EMBL/GenBank/DDBJ whole genome shotgun (WGS) entry which is preliminary data.</text>
</comment>
<dbReference type="Proteomes" id="UP000786811">
    <property type="component" value="Unassembled WGS sequence"/>
</dbReference>
<feature type="binding site" evidence="15">
    <location>
        <position position="338"/>
    </location>
    <ligand>
        <name>Zn(2+)</name>
        <dbReference type="ChEBI" id="CHEBI:29105"/>
        <label>2</label>
    </ligand>
</feature>
<evidence type="ECO:0000313" key="20">
    <source>
        <dbReference type="Proteomes" id="UP000786811"/>
    </source>
</evidence>
<comment type="catalytic activity">
    <reaction evidence="17">
        <text>a phosphate monoester + H2O = an alcohol + phosphate</text>
        <dbReference type="Rhea" id="RHEA:15017"/>
        <dbReference type="ChEBI" id="CHEBI:15377"/>
        <dbReference type="ChEBI" id="CHEBI:30879"/>
        <dbReference type="ChEBI" id="CHEBI:43474"/>
        <dbReference type="ChEBI" id="CHEBI:67140"/>
        <dbReference type="EC" id="3.1.3.1"/>
    </reaction>
</comment>
<gene>
    <name evidence="19" type="ORF">HICCMSTLAB_LOCUS5992</name>
</gene>
<dbReference type="GO" id="GO:0005886">
    <property type="term" value="C:plasma membrane"/>
    <property type="evidence" value="ECO:0007669"/>
    <property type="project" value="UniProtKB-SubCell"/>
</dbReference>
<name>A0A8J2HIB6_COTCN</name>
<keyword evidence="12" id="KW-0325">Glycoprotein</keyword>
<evidence type="ECO:0000256" key="18">
    <source>
        <dbReference type="SAM" id="SignalP"/>
    </source>
</evidence>
<feature type="binding site" evidence="15">
    <location>
        <position position="166"/>
    </location>
    <ligand>
        <name>Mg(2+)</name>
        <dbReference type="ChEBI" id="CHEBI:18420"/>
    </ligand>
</feature>
<dbReference type="PRINTS" id="PR00113">
    <property type="entry name" value="ALKPHPHTASE"/>
</dbReference>
<dbReference type="SUPFAM" id="SSF53649">
    <property type="entry name" value="Alkaline phosphatase-like"/>
    <property type="match status" value="1"/>
</dbReference>
<keyword evidence="7 15" id="KW-0479">Metal-binding</keyword>
<comment type="similarity">
    <text evidence="2 16">Belongs to the alkaline phosphatase family.</text>
</comment>
<evidence type="ECO:0000256" key="3">
    <source>
        <dbReference type="ARBA" id="ARBA00012647"/>
    </source>
</evidence>
<dbReference type="FunFam" id="3.40.720.10:FF:000008">
    <property type="entry name" value="Alkaline phosphatase"/>
    <property type="match status" value="1"/>
</dbReference>
<accession>A0A8J2HIB6</accession>
<evidence type="ECO:0000256" key="2">
    <source>
        <dbReference type="ARBA" id="ARBA00005984"/>
    </source>
</evidence>
<dbReference type="Gene3D" id="3.40.720.10">
    <property type="entry name" value="Alkaline Phosphatase, subunit A"/>
    <property type="match status" value="1"/>
</dbReference>
<comment type="cofactor">
    <cofactor evidence="15">
        <name>Mg(2+)</name>
        <dbReference type="ChEBI" id="CHEBI:18420"/>
    </cofactor>
    <text evidence="15">Binds 1 Mg(2+) ion.</text>
</comment>
<feature type="binding site" evidence="15">
    <location>
        <position position="59"/>
    </location>
    <ligand>
        <name>Mg(2+)</name>
        <dbReference type="ChEBI" id="CHEBI:18420"/>
    </ligand>
</feature>
<reference evidence="19" key="1">
    <citation type="submission" date="2021-04" db="EMBL/GenBank/DDBJ databases">
        <authorList>
            <person name="Chebbi M.A.C M."/>
        </authorList>
    </citation>
    <scope>NUCLEOTIDE SEQUENCE</scope>
</reference>
<dbReference type="GO" id="GO:0046872">
    <property type="term" value="F:metal ion binding"/>
    <property type="evidence" value="ECO:0007669"/>
    <property type="project" value="UniProtKB-KW"/>
</dbReference>
<evidence type="ECO:0000256" key="1">
    <source>
        <dbReference type="ARBA" id="ARBA00004609"/>
    </source>
</evidence>
<feature type="chain" id="PRO_5035268161" description="Alkaline phosphatase" evidence="18">
    <location>
        <begin position="23"/>
        <end position="524"/>
    </location>
</feature>
<sequence length="524" mass="58068">MSTYLTMSTLAILFFNFCLSAALEDASYWNSVASNELKESLSYSWNKNVAKNVILFIGDGMSVDTITASRIYRQGETGYLAWEKMPHVGMIKTYNTNKMVPDSASTATALFSGVKTNYKVVGVDNNVALDDCDGSLNPDFHTKSIIEWAQESGKDTGFVTTTRVTHATPAPLYAHCPNRNWECEAKIPTDAKGCKDIARQLIEDSPGKNIKVIMGGGRQMLKSNSSGTKIDPIDTWACYSQDGRHLMEDWASDKSARKFRHQIVQNNEQLRAVDPDDVDFLLGVFANGHLNMDWQRIDTPEGQPSLEEMTIMAIRVLRKAAKGFLLVVEGGLIDFAHHRGKAAQALRETVRFSDAVNATLEMVDLKDTLVIVTSDHSHSMAFNGYPDRNSSILGIAQNSKYDRIPYTTLSYSTGGPNNFAYEVKDNKSVRIDPSEFNTSDFNYSQQAAFIGDEAYHGGGDVPIYATGPYAHLFHSTHEQNYVAHVIGYAAQIGPYKNSSAQLGRKYIAIICSLTFIAFYCSKML</sequence>
<evidence type="ECO:0000313" key="19">
    <source>
        <dbReference type="EMBL" id="CAG5092236.1"/>
    </source>
</evidence>
<feature type="binding site" evidence="15">
    <location>
        <position position="329"/>
    </location>
    <ligand>
        <name>Mg(2+)</name>
        <dbReference type="ChEBI" id="CHEBI:18420"/>
    </ligand>
</feature>
<evidence type="ECO:0000256" key="8">
    <source>
        <dbReference type="ARBA" id="ARBA00022801"/>
    </source>
</evidence>
<evidence type="ECO:0000256" key="13">
    <source>
        <dbReference type="ARBA" id="ARBA00023288"/>
    </source>
</evidence>
<dbReference type="InterPro" id="IPR018299">
    <property type="entry name" value="Alkaline_phosphatase_AS"/>
</dbReference>
<dbReference type="SMART" id="SM00098">
    <property type="entry name" value="alkPPc"/>
    <property type="match status" value="1"/>
</dbReference>
<dbReference type="OrthoDB" id="5818554at2759"/>
<evidence type="ECO:0000256" key="4">
    <source>
        <dbReference type="ARBA" id="ARBA00022475"/>
    </source>
</evidence>
<keyword evidence="18" id="KW-0732">Signal</keyword>
<dbReference type="InterPro" id="IPR001952">
    <property type="entry name" value="Alkaline_phosphatase"/>
</dbReference>
<keyword evidence="13" id="KW-0449">Lipoprotein</keyword>
<keyword evidence="20" id="KW-1185">Reference proteome</keyword>
<feature type="active site" description="Phosphoserine intermediate" evidence="14">
    <location>
        <position position="103"/>
    </location>
</feature>
<comment type="cofactor">
    <cofactor evidence="15">
        <name>Zn(2+)</name>
        <dbReference type="ChEBI" id="CHEBI:29105"/>
    </cofactor>
    <text evidence="15">Binds 2 Zn(2+) ions.</text>
</comment>
<keyword evidence="6" id="KW-0336">GPI-anchor</keyword>
<feature type="binding site" evidence="15">
    <location>
        <position position="456"/>
    </location>
    <ligand>
        <name>Zn(2+)</name>
        <dbReference type="ChEBI" id="CHEBI:29105"/>
        <label>2</label>
    </ligand>
</feature>
<comment type="subcellular location">
    <subcellularLocation>
        <location evidence="1">Cell membrane</location>
        <topology evidence="1">Lipid-anchor</topology>
        <topology evidence="1">GPI-anchor</topology>
    </subcellularLocation>
</comment>
<evidence type="ECO:0000256" key="15">
    <source>
        <dbReference type="PIRSR" id="PIRSR601952-2"/>
    </source>
</evidence>
<evidence type="ECO:0000256" key="5">
    <source>
        <dbReference type="ARBA" id="ARBA00022553"/>
    </source>
</evidence>
<dbReference type="PANTHER" id="PTHR11596">
    <property type="entry name" value="ALKALINE PHOSPHATASE"/>
    <property type="match status" value="1"/>
</dbReference>
<keyword evidence="9 15" id="KW-0862">Zinc</keyword>
<keyword evidence="10 15" id="KW-0460">Magnesium</keyword>
<dbReference type="GO" id="GO:0098552">
    <property type="term" value="C:side of membrane"/>
    <property type="evidence" value="ECO:0007669"/>
    <property type="project" value="UniProtKB-KW"/>
</dbReference>
<dbReference type="EC" id="3.1.3.1" evidence="3 17"/>
<dbReference type="EMBL" id="CAJNRD030001120">
    <property type="protein sequence ID" value="CAG5092236.1"/>
    <property type="molecule type" value="Genomic_DNA"/>
</dbReference>
<protein>
    <recommendedName>
        <fullName evidence="3 17">Alkaline phosphatase</fullName>
        <ecNumber evidence="3 17">3.1.3.1</ecNumber>
    </recommendedName>
</protein>
<feature type="binding site" evidence="15">
    <location>
        <position position="375"/>
    </location>
    <ligand>
        <name>Zn(2+)</name>
        <dbReference type="ChEBI" id="CHEBI:29105"/>
        <label>2</label>
    </ligand>
</feature>
<evidence type="ECO:0000256" key="9">
    <source>
        <dbReference type="ARBA" id="ARBA00022833"/>
    </source>
</evidence>
<proteinExistence type="inferred from homology"/>
<feature type="binding site" evidence="15">
    <location>
        <position position="334"/>
    </location>
    <ligand>
        <name>Zn(2+)</name>
        <dbReference type="ChEBI" id="CHEBI:29105"/>
        <label>2</label>
    </ligand>
</feature>
<evidence type="ECO:0000256" key="16">
    <source>
        <dbReference type="RuleBase" id="RU003946"/>
    </source>
</evidence>